<keyword evidence="3" id="KW-0324">Glycolysis</keyword>
<keyword evidence="6" id="KW-1185">Reference proteome</keyword>
<reference evidence="5 6" key="2">
    <citation type="submission" date="2021-05" db="EMBL/GenBank/DDBJ databases">
        <title>Ecology and evolution of chlamydial symbionts of arthropods.</title>
        <authorList>
            <person name="Halter T."/>
            <person name="Sixt B.S."/>
            <person name="Toenshoff E.R."/>
            <person name="Koestlbacher S."/>
            <person name="Schulz F."/>
            <person name="Kostanjsek R."/>
            <person name="Collingro A."/>
            <person name="Hendrickx F."/>
            <person name="Horn M."/>
        </authorList>
    </citation>
    <scope>NUCLEOTIDE SEQUENCE [LARGE SCALE GENOMIC DNA]</scope>
    <source>
        <strain evidence="5 6">15C</strain>
    </source>
</reference>
<reference evidence="5 6" key="1">
    <citation type="submission" date="2020-01" db="EMBL/GenBank/DDBJ databases">
        <authorList>
            <person name="Sixt B."/>
            <person name="Schulz F."/>
            <person name="Kostanjsek R."/>
            <person name="Koestlbacher S."/>
            <person name="Collingro A."/>
            <person name="Toenshoff E."/>
            <person name="Horn M."/>
        </authorList>
    </citation>
    <scope>NUCLEOTIDE SEQUENCE [LARGE SCALE GENOMIC DNA]</scope>
    <source>
        <strain evidence="5 6">15C</strain>
    </source>
</reference>
<proteinExistence type="inferred from homology"/>
<evidence type="ECO:0000256" key="2">
    <source>
        <dbReference type="ARBA" id="ARBA00022777"/>
    </source>
</evidence>
<dbReference type="SUPFAM" id="SSF53067">
    <property type="entry name" value="Actin-like ATPase domain"/>
    <property type="match status" value="1"/>
</dbReference>
<dbReference type="InterPro" id="IPR043129">
    <property type="entry name" value="ATPase_NBD"/>
</dbReference>
<dbReference type="PANTHER" id="PTHR47363:SF1">
    <property type="entry name" value="GLUCOKINASE"/>
    <property type="match status" value="1"/>
</dbReference>
<gene>
    <name evidence="3" type="primary">glk</name>
    <name evidence="5" type="ORF">RHAB15C_0001338</name>
</gene>
<organism evidence="5 6">
    <name type="scientific">Candidatus Rhabdochlamydia porcellionis</name>
    <dbReference type="NCBI Taxonomy" id="225148"/>
    <lineage>
        <taxon>Bacteria</taxon>
        <taxon>Pseudomonadati</taxon>
        <taxon>Chlamydiota</taxon>
        <taxon>Chlamydiia</taxon>
        <taxon>Parachlamydiales</taxon>
        <taxon>Candidatus Rhabdochlamydiaceae</taxon>
        <taxon>Candidatus Rhabdochlamydia</taxon>
    </lineage>
</organism>
<evidence type="ECO:0000256" key="1">
    <source>
        <dbReference type="ARBA" id="ARBA00022679"/>
    </source>
</evidence>
<dbReference type="RefSeq" id="WP_194845830.1">
    <property type="nucleotide sequence ID" value="NZ_CP075585.1"/>
</dbReference>
<dbReference type="PANTHER" id="PTHR47363">
    <property type="entry name" value="GLUCOKINASE"/>
    <property type="match status" value="1"/>
</dbReference>
<dbReference type="Pfam" id="PF02685">
    <property type="entry name" value="Glucokinase"/>
    <property type="match status" value="1"/>
</dbReference>
<comment type="similarity">
    <text evidence="3 4">Belongs to the bacterial glucokinase family.</text>
</comment>
<evidence type="ECO:0000256" key="4">
    <source>
        <dbReference type="RuleBase" id="RU004046"/>
    </source>
</evidence>
<keyword evidence="3" id="KW-0067">ATP-binding</keyword>
<evidence type="ECO:0000313" key="5">
    <source>
        <dbReference type="EMBL" id="QZA59450.1"/>
    </source>
</evidence>
<keyword evidence="2 3" id="KW-0418">Kinase</keyword>
<dbReference type="InterPro" id="IPR003836">
    <property type="entry name" value="Glucokinase"/>
</dbReference>
<dbReference type="CDD" id="cd24008">
    <property type="entry name" value="ASKHA_NBD_GLK"/>
    <property type="match status" value="1"/>
</dbReference>
<name>A0ABX8Z259_9BACT</name>
<sequence>MLLAGDIGGTKVSLALFEEELQLQYIEEKTFHSRDFSDFSSLLHHFLAPFPHISISRAGFGIAGPVQDGVCRATNLPWTLSAEDLQHQCKIPHVFLLNDLEASGWGLQLLSPSKYVTLNEGKQTIGNRVLVSAGTGLGEAGLFWNTKIHHPIATEGGHTDFAPCNEEQLELFSYLYKQYKHVSYERVLSGFGLYQIYRFLVDTHKEQSDPEIEEISTKLEPQRLVIEKALEGLSTACIHAVEIFVSIYGAEAGNLALKYLARGGVYLGGGLAPRLLPFFKHGGFMAAFTAKGRFSSLMQEIPIYLILEDTTALFGAAHYARTKVL</sequence>
<keyword evidence="3" id="KW-0547">Nucleotide-binding</keyword>
<dbReference type="GO" id="GO:0004340">
    <property type="term" value="F:glucokinase activity"/>
    <property type="evidence" value="ECO:0007669"/>
    <property type="project" value="UniProtKB-EC"/>
</dbReference>
<accession>A0ABX8Z259</accession>
<comment type="subcellular location">
    <subcellularLocation>
        <location evidence="3">Cytoplasm</location>
    </subcellularLocation>
</comment>
<dbReference type="EMBL" id="CP075585">
    <property type="protein sequence ID" value="QZA59450.1"/>
    <property type="molecule type" value="Genomic_DNA"/>
</dbReference>
<protein>
    <recommendedName>
        <fullName evidence="3">Glucokinase</fullName>
        <ecNumber evidence="3">2.7.1.2</ecNumber>
    </recommendedName>
    <alternativeName>
        <fullName evidence="3">Glucose kinase</fullName>
    </alternativeName>
</protein>
<dbReference type="EC" id="2.7.1.2" evidence="3"/>
<feature type="binding site" evidence="3">
    <location>
        <begin position="5"/>
        <end position="10"/>
    </location>
    <ligand>
        <name>ATP</name>
        <dbReference type="ChEBI" id="CHEBI:30616"/>
    </ligand>
</feature>
<dbReference type="Gene3D" id="3.40.367.20">
    <property type="match status" value="1"/>
</dbReference>
<evidence type="ECO:0000256" key="3">
    <source>
        <dbReference type="HAMAP-Rule" id="MF_00524"/>
    </source>
</evidence>
<dbReference type="Gene3D" id="3.30.420.40">
    <property type="match status" value="1"/>
</dbReference>
<keyword evidence="3" id="KW-0963">Cytoplasm</keyword>
<comment type="catalytic activity">
    <reaction evidence="3">
        <text>D-glucose + ATP = D-glucose 6-phosphate + ADP + H(+)</text>
        <dbReference type="Rhea" id="RHEA:17825"/>
        <dbReference type="ChEBI" id="CHEBI:4167"/>
        <dbReference type="ChEBI" id="CHEBI:15378"/>
        <dbReference type="ChEBI" id="CHEBI:30616"/>
        <dbReference type="ChEBI" id="CHEBI:61548"/>
        <dbReference type="ChEBI" id="CHEBI:456216"/>
        <dbReference type="EC" id="2.7.1.2"/>
    </reaction>
</comment>
<dbReference type="Proteomes" id="UP000822862">
    <property type="component" value="Chromosome"/>
</dbReference>
<dbReference type="HAMAP" id="MF_00524">
    <property type="entry name" value="Glucokinase"/>
    <property type="match status" value="1"/>
</dbReference>
<dbReference type="NCBIfam" id="TIGR00749">
    <property type="entry name" value="glk"/>
    <property type="match status" value="1"/>
</dbReference>
<evidence type="ECO:0000313" key="6">
    <source>
        <dbReference type="Proteomes" id="UP000822862"/>
    </source>
</evidence>
<keyword evidence="1 3" id="KW-0808">Transferase</keyword>